<evidence type="ECO:0000256" key="3">
    <source>
        <dbReference type="ARBA" id="ARBA00022898"/>
    </source>
</evidence>
<dbReference type="Pfam" id="PF04863">
    <property type="entry name" value="EGF_alliinase"/>
    <property type="match status" value="1"/>
</dbReference>
<reference evidence="7" key="1">
    <citation type="submission" date="2022-05" db="EMBL/GenBank/DDBJ databases">
        <title>The Musa troglodytarum L. genome provides insights into the mechanism of non-climacteric behaviour and enrichment of carotenoids.</title>
        <authorList>
            <person name="Wang J."/>
        </authorList>
    </citation>
    <scope>NUCLEOTIDE SEQUENCE</scope>
    <source>
        <tissue evidence="7">Leaf</tissue>
    </source>
</reference>
<dbReference type="Proteomes" id="UP001055439">
    <property type="component" value="Chromosome 6"/>
</dbReference>
<evidence type="ECO:0000259" key="5">
    <source>
        <dbReference type="Pfam" id="PF04863"/>
    </source>
</evidence>
<keyword evidence="4" id="KW-0472">Membrane</keyword>
<dbReference type="InterPro" id="IPR015422">
    <property type="entry name" value="PyrdxlP-dep_Trfase_small"/>
</dbReference>
<dbReference type="OrthoDB" id="2020362at2759"/>
<keyword evidence="4" id="KW-0812">Transmembrane</keyword>
<keyword evidence="8" id="KW-1185">Reference proteome</keyword>
<name>A0A9E7G699_9LILI</name>
<accession>A0A9E7G699</accession>
<protein>
    <submittedName>
        <fullName evidence="7">Alliinase EGF-like domain</fullName>
    </submittedName>
</protein>
<sequence>MDEARRGGRRPRPGLKLLLFLHASLFLNVFFFCYLVLSRHQPPPGWARSAARDAEAVAAIDCSGHGRAFPAGGGLPACECNACYSGDDCSRLLLDCPADAGSEDPLFLEPYWQQHASTSSIVLPGWQCMSSPTMGGDFISAELDRHVRLLHRAAENAITDGKFILFGSEVAELLHALVHALSADNASSSPACLVASAPHNPVSILQFNSFGRRQHECIGIRSNYVKGSVSPATKIIEYVTSPNDPDGLLQQSVLGGSAVIHDHAYYWPHYSSIPAPADEDIMLFTISKISGHAGIRLWWAVIKDQKTYQKAAEYMSLNTMVVSCDVQLRVVKLIRVVIAEMGKGGDIFEFGYRTLKTRWSKLHKLISSSNRFSIQPLLPRHCNYFKKIRDPSPAYAWLKCDVEEDKDCYAVLKKSGITSRSGELFEANSHYTRLSLVKTEDDFDLLTMRMEALVSKESIASS</sequence>
<dbReference type="Gene3D" id="3.90.1150.10">
    <property type="entry name" value="Aspartate Aminotransferase, domain 1"/>
    <property type="match status" value="1"/>
</dbReference>
<dbReference type="SUPFAM" id="SSF53383">
    <property type="entry name" value="PLP-dependent transferases"/>
    <property type="match status" value="1"/>
</dbReference>
<dbReference type="InterPro" id="IPR015424">
    <property type="entry name" value="PyrdxlP-dep_Trfase"/>
</dbReference>
<dbReference type="AlphaFoldDB" id="A0A9E7G699"/>
<evidence type="ECO:0000256" key="2">
    <source>
        <dbReference type="ARBA" id="ARBA00006312"/>
    </source>
</evidence>
<dbReference type="PANTHER" id="PTHR43795">
    <property type="entry name" value="BIFUNCTIONAL ASPARTATE AMINOTRANSFERASE AND GLUTAMATE/ASPARTATE-PREPHENATE AMINOTRANSFERASE-RELATED"/>
    <property type="match status" value="1"/>
</dbReference>
<organism evidence="7 8">
    <name type="scientific">Musa troglodytarum</name>
    <name type="common">fe'i banana</name>
    <dbReference type="NCBI Taxonomy" id="320322"/>
    <lineage>
        <taxon>Eukaryota</taxon>
        <taxon>Viridiplantae</taxon>
        <taxon>Streptophyta</taxon>
        <taxon>Embryophyta</taxon>
        <taxon>Tracheophyta</taxon>
        <taxon>Spermatophyta</taxon>
        <taxon>Magnoliopsida</taxon>
        <taxon>Liliopsida</taxon>
        <taxon>Zingiberales</taxon>
        <taxon>Musaceae</taxon>
        <taxon>Musa</taxon>
    </lineage>
</organism>
<evidence type="ECO:0000313" key="7">
    <source>
        <dbReference type="EMBL" id="URE09676.1"/>
    </source>
</evidence>
<dbReference type="PANTHER" id="PTHR43795:SF20">
    <property type="entry name" value="TRYPTOPHAN AMINOTRANSFERASE-RELATED PROTEIN 3"/>
    <property type="match status" value="1"/>
</dbReference>
<proteinExistence type="inferred from homology"/>
<dbReference type="GO" id="GO:0016846">
    <property type="term" value="F:carbon-sulfur lyase activity"/>
    <property type="evidence" value="ECO:0007669"/>
    <property type="project" value="InterPro"/>
</dbReference>
<feature type="domain" description="Alliinase EGF-like" evidence="5">
    <location>
        <begin position="46"/>
        <end position="96"/>
    </location>
</feature>
<dbReference type="InterPro" id="IPR037029">
    <property type="entry name" value="Alliinase_N_sf"/>
</dbReference>
<gene>
    <name evidence="7" type="ORF">MUK42_04872</name>
</gene>
<dbReference type="InterPro" id="IPR006948">
    <property type="entry name" value="Alliinase_C"/>
</dbReference>
<evidence type="ECO:0000256" key="1">
    <source>
        <dbReference type="ARBA" id="ARBA00001933"/>
    </source>
</evidence>
<keyword evidence="3" id="KW-0663">Pyridoxal phosphate</keyword>
<dbReference type="EMBL" id="CP097508">
    <property type="protein sequence ID" value="URE09676.1"/>
    <property type="molecule type" value="Genomic_DNA"/>
</dbReference>
<dbReference type="GO" id="GO:0008483">
    <property type="term" value="F:transaminase activity"/>
    <property type="evidence" value="ECO:0007669"/>
    <property type="project" value="TreeGrafter"/>
</dbReference>
<dbReference type="InterPro" id="IPR015421">
    <property type="entry name" value="PyrdxlP-dep_Trfase_major"/>
</dbReference>
<comment type="similarity">
    <text evidence="2">Belongs to the alliinase family.</text>
</comment>
<evidence type="ECO:0000259" key="6">
    <source>
        <dbReference type="Pfam" id="PF04864"/>
    </source>
</evidence>
<comment type="cofactor">
    <cofactor evidence="1">
        <name>pyridoxal 5'-phosphate</name>
        <dbReference type="ChEBI" id="CHEBI:597326"/>
    </cofactor>
</comment>
<feature type="domain" description="Alliinase C-terminal" evidence="6">
    <location>
        <begin position="99"/>
        <end position="453"/>
    </location>
</feature>
<dbReference type="Pfam" id="PF04864">
    <property type="entry name" value="Alliinase_C"/>
    <property type="match status" value="1"/>
</dbReference>
<keyword evidence="4" id="KW-1133">Transmembrane helix</keyword>
<dbReference type="InterPro" id="IPR006947">
    <property type="entry name" value="EGF_alliinase"/>
</dbReference>
<evidence type="ECO:0000256" key="4">
    <source>
        <dbReference type="SAM" id="Phobius"/>
    </source>
</evidence>
<dbReference type="GO" id="GO:0006520">
    <property type="term" value="P:amino acid metabolic process"/>
    <property type="evidence" value="ECO:0007669"/>
    <property type="project" value="TreeGrafter"/>
</dbReference>
<dbReference type="Gene3D" id="3.40.640.10">
    <property type="entry name" value="Type I PLP-dependent aspartate aminotransferase-like (Major domain)"/>
    <property type="match status" value="1"/>
</dbReference>
<dbReference type="InterPro" id="IPR050478">
    <property type="entry name" value="Ethylene_sulfur-biosynth"/>
</dbReference>
<evidence type="ECO:0000313" key="8">
    <source>
        <dbReference type="Proteomes" id="UP001055439"/>
    </source>
</evidence>
<feature type="transmembrane region" description="Helical" evidence="4">
    <location>
        <begin position="15"/>
        <end position="37"/>
    </location>
</feature>
<dbReference type="Gene3D" id="2.10.25.30">
    <property type="entry name" value="EGF-like, alliinase"/>
    <property type="match status" value="1"/>
</dbReference>